<organism evidence="1 2">
    <name type="scientific">Datura stramonium</name>
    <name type="common">Jimsonweed</name>
    <name type="synonym">Common thornapple</name>
    <dbReference type="NCBI Taxonomy" id="4076"/>
    <lineage>
        <taxon>Eukaryota</taxon>
        <taxon>Viridiplantae</taxon>
        <taxon>Streptophyta</taxon>
        <taxon>Embryophyta</taxon>
        <taxon>Tracheophyta</taxon>
        <taxon>Spermatophyta</taxon>
        <taxon>Magnoliopsida</taxon>
        <taxon>eudicotyledons</taxon>
        <taxon>Gunneridae</taxon>
        <taxon>Pentapetalae</taxon>
        <taxon>asterids</taxon>
        <taxon>lamiids</taxon>
        <taxon>Solanales</taxon>
        <taxon>Solanaceae</taxon>
        <taxon>Solanoideae</taxon>
        <taxon>Datureae</taxon>
        <taxon>Datura</taxon>
    </lineage>
</organism>
<keyword evidence="2" id="KW-1185">Reference proteome</keyword>
<evidence type="ECO:0000313" key="2">
    <source>
        <dbReference type="Proteomes" id="UP000823775"/>
    </source>
</evidence>
<accession>A0ABS8VG44</accession>
<sequence length="130" mass="14530">MECMTIAFLGTRLSFTPEYAPPEETEKPPKVSTRCRQRHFIPTDDARLGEGDTSQCRGRHRADQSLINEVNPIFGFSGPSTATPVEPYYPTFDIGELSSIPHDYSQYQTARFVIPHVATLDFVQCSGSQS</sequence>
<proteinExistence type="predicted"/>
<comment type="caution">
    <text evidence="1">The sequence shown here is derived from an EMBL/GenBank/DDBJ whole genome shotgun (WGS) entry which is preliminary data.</text>
</comment>
<dbReference type="Proteomes" id="UP000823775">
    <property type="component" value="Unassembled WGS sequence"/>
</dbReference>
<dbReference type="EMBL" id="JACEIK010004531">
    <property type="protein sequence ID" value="MCD9645741.1"/>
    <property type="molecule type" value="Genomic_DNA"/>
</dbReference>
<evidence type="ECO:0000313" key="1">
    <source>
        <dbReference type="EMBL" id="MCD9645741.1"/>
    </source>
</evidence>
<protein>
    <submittedName>
        <fullName evidence="1">Uncharacterized protein</fullName>
    </submittedName>
</protein>
<name>A0ABS8VG44_DATST</name>
<gene>
    <name evidence="1" type="ORF">HAX54_034926</name>
</gene>
<reference evidence="1 2" key="1">
    <citation type="journal article" date="2021" name="BMC Genomics">
        <title>Datura genome reveals duplications of psychoactive alkaloid biosynthetic genes and high mutation rate following tissue culture.</title>
        <authorList>
            <person name="Rajewski A."/>
            <person name="Carter-House D."/>
            <person name="Stajich J."/>
            <person name="Litt A."/>
        </authorList>
    </citation>
    <scope>NUCLEOTIDE SEQUENCE [LARGE SCALE GENOMIC DNA]</scope>
    <source>
        <strain evidence="1">AR-01</strain>
    </source>
</reference>